<keyword evidence="2" id="KW-0812">Transmembrane</keyword>
<comment type="caution">
    <text evidence="3">The sequence shown here is derived from an EMBL/GenBank/DDBJ whole genome shotgun (WGS) entry which is preliminary data.</text>
</comment>
<organism evidence="3 4">
    <name type="scientific">Actinomyces ruminis</name>
    <dbReference type="NCBI Taxonomy" id="1937003"/>
    <lineage>
        <taxon>Bacteria</taxon>
        <taxon>Bacillati</taxon>
        <taxon>Actinomycetota</taxon>
        <taxon>Actinomycetes</taxon>
        <taxon>Actinomycetales</taxon>
        <taxon>Actinomycetaceae</taxon>
        <taxon>Actinomyces</taxon>
    </lineage>
</organism>
<proteinExistence type="predicted"/>
<evidence type="ECO:0000313" key="4">
    <source>
        <dbReference type="Proteomes" id="UP000194577"/>
    </source>
</evidence>
<evidence type="ECO:0000313" key="3">
    <source>
        <dbReference type="EMBL" id="PHP53664.1"/>
    </source>
</evidence>
<protein>
    <submittedName>
        <fullName evidence="3">Uncharacterized protein</fullName>
    </submittedName>
</protein>
<feature type="compositionally biased region" description="Pro residues" evidence="1">
    <location>
        <begin position="138"/>
        <end position="148"/>
    </location>
</feature>
<name>A0ABX4MHM9_9ACTO</name>
<feature type="compositionally biased region" description="Low complexity" evidence="1">
    <location>
        <begin position="97"/>
        <end position="106"/>
    </location>
</feature>
<dbReference type="Proteomes" id="UP000194577">
    <property type="component" value="Unassembled WGS sequence"/>
</dbReference>
<dbReference type="EMBL" id="MTPX02000009">
    <property type="protein sequence ID" value="PHP53664.1"/>
    <property type="molecule type" value="Genomic_DNA"/>
</dbReference>
<feature type="compositionally biased region" description="Pro residues" evidence="1">
    <location>
        <begin position="107"/>
        <end position="122"/>
    </location>
</feature>
<feature type="region of interest" description="Disordered" evidence="1">
    <location>
        <begin position="97"/>
        <end position="148"/>
    </location>
</feature>
<feature type="transmembrane region" description="Helical" evidence="2">
    <location>
        <begin position="46"/>
        <end position="70"/>
    </location>
</feature>
<keyword evidence="2" id="KW-0472">Membrane</keyword>
<gene>
    <name evidence="3" type="ORF">BW737_001495</name>
</gene>
<evidence type="ECO:0000256" key="1">
    <source>
        <dbReference type="SAM" id="MobiDB-lite"/>
    </source>
</evidence>
<evidence type="ECO:0000256" key="2">
    <source>
        <dbReference type="SAM" id="Phobius"/>
    </source>
</evidence>
<keyword evidence="2" id="KW-1133">Transmembrane helix</keyword>
<keyword evidence="4" id="KW-1185">Reference proteome</keyword>
<dbReference type="RefSeq" id="WP_086614914.1">
    <property type="nucleotide sequence ID" value="NZ_MTPX02000009.1"/>
</dbReference>
<reference evidence="3 4" key="1">
    <citation type="submission" date="2017-10" db="EMBL/GenBank/DDBJ databases">
        <title>Draft genome sequence of cellulolytic Actinomyces sp CtC72 isolated from cattle rumen fluid.</title>
        <authorList>
            <person name="Joshi A.J."/>
            <person name="Vasudevan G."/>
            <person name="Lanjekar V.B."/>
            <person name="Hivarkar S."/>
            <person name="Engineer A."/>
            <person name="Pore S.D."/>
            <person name="Dhakephalkar P.K."/>
            <person name="Dagar S."/>
        </authorList>
    </citation>
    <scope>NUCLEOTIDE SEQUENCE [LARGE SCALE GENOMIC DNA]</scope>
    <source>
        <strain evidence="4">CtC72</strain>
    </source>
</reference>
<sequence>MSGDPPQVLGFRSTNAGTYEIACTGASAITINQANFSPEWNRSLRLFFASIPFGVAGLVATVVGTIWLVVRRRRRTRVMMSRLFPYPLAGAPVVPAAPTSVPQSAPGAPPTSVPRPGAPAAPPTAGYGLAPQQVVYRPLPPPDDGQGA</sequence>
<accession>A0ABX4MHM9</accession>